<reference evidence="2 3" key="1">
    <citation type="journal article" date="2019" name="Sci. Rep.">
        <title>Orb-weaving spider Araneus ventricosus genome elucidates the spidroin gene catalogue.</title>
        <authorList>
            <person name="Kono N."/>
            <person name="Nakamura H."/>
            <person name="Ohtoshi R."/>
            <person name="Moran D.A.P."/>
            <person name="Shinohara A."/>
            <person name="Yoshida Y."/>
            <person name="Fujiwara M."/>
            <person name="Mori M."/>
            <person name="Tomita M."/>
            <person name="Arakawa K."/>
        </authorList>
    </citation>
    <scope>NUCLEOTIDE SEQUENCE [LARGE SCALE GENOMIC DNA]</scope>
</reference>
<dbReference type="SUPFAM" id="SSF49599">
    <property type="entry name" value="TRAF domain-like"/>
    <property type="match status" value="2"/>
</dbReference>
<evidence type="ECO:0000313" key="2">
    <source>
        <dbReference type="EMBL" id="GBM68898.1"/>
    </source>
</evidence>
<evidence type="ECO:0000259" key="1">
    <source>
        <dbReference type="PROSITE" id="PS50097"/>
    </source>
</evidence>
<dbReference type="Proteomes" id="UP000499080">
    <property type="component" value="Unassembled WGS sequence"/>
</dbReference>
<dbReference type="EMBL" id="BGPR01002167">
    <property type="protein sequence ID" value="GBM68898.1"/>
    <property type="molecule type" value="Genomic_DNA"/>
</dbReference>
<dbReference type="Gene3D" id="3.30.710.10">
    <property type="entry name" value="Potassium Channel Kv1.1, Chain A"/>
    <property type="match status" value="1"/>
</dbReference>
<dbReference type="Gene3D" id="1.25.40.420">
    <property type="match status" value="1"/>
</dbReference>
<dbReference type="AlphaFoldDB" id="A0A4Y2HUF7"/>
<organism evidence="2 3">
    <name type="scientific">Araneus ventricosus</name>
    <name type="common">Orbweaver spider</name>
    <name type="synonym">Epeira ventricosa</name>
    <dbReference type="NCBI Taxonomy" id="182803"/>
    <lineage>
        <taxon>Eukaryota</taxon>
        <taxon>Metazoa</taxon>
        <taxon>Ecdysozoa</taxon>
        <taxon>Arthropoda</taxon>
        <taxon>Chelicerata</taxon>
        <taxon>Arachnida</taxon>
        <taxon>Araneae</taxon>
        <taxon>Araneomorphae</taxon>
        <taxon>Entelegynae</taxon>
        <taxon>Araneoidea</taxon>
        <taxon>Araneidae</taxon>
        <taxon>Araneus</taxon>
    </lineage>
</organism>
<accession>A0A4Y2HUF7</accession>
<sequence>MKRNITTSWSLLLYPSTPKNCVSCILRKESRVPLNFLVGYELSFLHEDGSPLHSIKVSSADFNYKNKSVQLWLHHDEILENKGASLAEDTLSVRCRIWTADTPIQEMVRYFAETEIKVQRCTLTWHILAFSDLKPGKKRTEFVNMLTGNPCIYFSLFLDKWNSFIFEIFVLDPKFVELCKCQIFLVDVSGKKLKCGRFEVLTIGKTTDPDWKFHLSLTKRNLMETKELYLPNDTLTLQCEAAFATGIEAEPVQKLESDCQNIQNIPCNAETENISTSLKKCSESLPASKNDIQSSNNIGSLKGKFVSLYPTESNSSTSLKANAISNSLLSWKDDLLILYENGTFCDAELLVTTSCFPVHSLILSVRSPVFCDLFTRAKSDGKRTSIHIEDLDADTVGKMILFLYTDTLEDLEWDCAKGLYLASNKYEILPLKDISSSFLKQNLSTINCCDILLLADKYKDDYLKQVVKDFIAEHDEVLNSDQWSSLGENHPRLTIETFHFMYLKFRKN</sequence>
<dbReference type="PANTHER" id="PTHR24413">
    <property type="entry name" value="SPECKLE-TYPE POZ PROTEIN"/>
    <property type="match status" value="1"/>
</dbReference>
<dbReference type="InterPro" id="IPR000210">
    <property type="entry name" value="BTB/POZ_dom"/>
</dbReference>
<dbReference type="CDD" id="cd18186">
    <property type="entry name" value="BTB_POZ_ZBTB_KLHL-like"/>
    <property type="match status" value="1"/>
</dbReference>
<dbReference type="Pfam" id="PF00651">
    <property type="entry name" value="BTB"/>
    <property type="match status" value="1"/>
</dbReference>
<evidence type="ECO:0000313" key="3">
    <source>
        <dbReference type="Proteomes" id="UP000499080"/>
    </source>
</evidence>
<dbReference type="SUPFAM" id="SSF54695">
    <property type="entry name" value="POZ domain"/>
    <property type="match status" value="1"/>
</dbReference>
<comment type="caution">
    <text evidence="2">The sequence shown here is derived from an EMBL/GenBank/DDBJ whole genome shotgun (WGS) entry which is preliminary data.</text>
</comment>
<name>A0A4Y2HUF7_ARAVE</name>
<dbReference type="InterPro" id="IPR011333">
    <property type="entry name" value="SKP1/BTB/POZ_sf"/>
</dbReference>
<proteinExistence type="predicted"/>
<dbReference type="PROSITE" id="PS50097">
    <property type="entry name" value="BTB"/>
    <property type="match status" value="1"/>
</dbReference>
<feature type="domain" description="BTB" evidence="1">
    <location>
        <begin position="345"/>
        <end position="412"/>
    </location>
</feature>
<gene>
    <name evidence="2" type="ORF">AVEN_117469_1</name>
</gene>
<protein>
    <recommendedName>
        <fullName evidence="1">BTB domain-containing protein</fullName>
    </recommendedName>
</protein>
<keyword evidence="3" id="KW-1185">Reference proteome</keyword>
<dbReference type="SMART" id="SM00225">
    <property type="entry name" value="BTB"/>
    <property type="match status" value="1"/>
</dbReference>
<dbReference type="OrthoDB" id="10335191at2759"/>